<dbReference type="SMART" id="SM00733">
    <property type="entry name" value="Mterf"/>
    <property type="match status" value="3"/>
</dbReference>
<gene>
    <name evidence="3" type="ORF">FF38_02565</name>
</gene>
<organism evidence="3 4">
    <name type="scientific">Lucilia cuprina</name>
    <name type="common">Green bottle fly</name>
    <name type="synonym">Australian sheep blowfly</name>
    <dbReference type="NCBI Taxonomy" id="7375"/>
    <lineage>
        <taxon>Eukaryota</taxon>
        <taxon>Metazoa</taxon>
        <taxon>Ecdysozoa</taxon>
        <taxon>Arthropoda</taxon>
        <taxon>Hexapoda</taxon>
        <taxon>Insecta</taxon>
        <taxon>Pterygota</taxon>
        <taxon>Neoptera</taxon>
        <taxon>Endopterygota</taxon>
        <taxon>Diptera</taxon>
        <taxon>Brachycera</taxon>
        <taxon>Muscomorpha</taxon>
        <taxon>Oestroidea</taxon>
        <taxon>Calliphoridae</taxon>
        <taxon>Luciliinae</taxon>
        <taxon>Lucilia</taxon>
    </lineage>
</organism>
<keyword evidence="2" id="KW-0809">Transit peptide</keyword>
<dbReference type="GO" id="GO:0003676">
    <property type="term" value="F:nucleic acid binding"/>
    <property type="evidence" value="ECO:0007669"/>
    <property type="project" value="InterPro"/>
</dbReference>
<comment type="caution">
    <text evidence="3">The sequence shown here is derived from an EMBL/GenBank/DDBJ whole genome shotgun (WGS) entry which is preliminary data.</text>
</comment>
<dbReference type="OMA" id="FRYTPKS"/>
<dbReference type="EMBL" id="JRES01001125">
    <property type="protein sequence ID" value="KNC25308.1"/>
    <property type="molecule type" value="Genomic_DNA"/>
</dbReference>
<dbReference type="Proteomes" id="UP000037069">
    <property type="component" value="Unassembled WGS sequence"/>
</dbReference>
<dbReference type="Gene3D" id="1.25.70.10">
    <property type="entry name" value="Transcription termination factor 3, mitochondrial"/>
    <property type="match status" value="1"/>
</dbReference>
<protein>
    <recommendedName>
        <fullName evidence="5">Transcription termination factor, mitochondrial</fullName>
    </recommendedName>
</protein>
<dbReference type="AlphaFoldDB" id="A0A0L0BZ47"/>
<proteinExistence type="inferred from homology"/>
<reference evidence="3 4" key="1">
    <citation type="journal article" date="2015" name="Nat. Commun.">
        <title>Lucilia cuprina genome unlocks parasitic fly biology to underpin future interventions.</title>
        <authorList>
            <person name="Anstead C.A."/>
            <person name="Korhonen P.K."/>
            <person name="Young N.D."/>
            <person name="Hall R.S."/>
            <person name="Jex A.R."/>
            <person name="Murali S.C."/>
            <person name="Hughes D.S."/>
            <person name="Lee S.F."/>
            <person name="Perry T."/>
            <person name="Stroehlein A.J."/>
            <person name="Ansell B.R."/>
            <person name="Breugelmans B."/>
            <person name="Hofmann A."/>
            <person name="Qu J."/>
            <person name="Dugan S."/>
            <person name="Lee S.L."/>
            <person name="Chao H."/>
            <person name="Dinh H."/>
            <person name="Han Y."/>
            <person name="Doddapaneni H.V."/>
            <person name="Worley K.C."/>
            <person name="Muzny D.M."/>
            <person name="Ioannidis P."/>
            <person name="Waterhouse R.M."/>
            <person name="Zdobnov E.M."/>
            <person name="James P.J."/>
            <person name="Bagnall N.H."/>
            <person name="Kotze A.C."/>
            <person name="Gibbs R.A."/>
            <person name="Richards S."/>
            <person name="Batterham P."/>
            <person name="Gasser R.B."/>
        </authorList>
    </citation>
    <scope>NUCLEOTIDE SEQUENCE [LARGE SCALE GENOMIC DNA]</scope>
    <source>
        <strain evidence="3 4">LS</strain>
        <tissue evidence="3">Full body</tissue>
    </source>
</reference>
<evidence type="ECO:0000256" key="1">
    <source>
        <dbReference type="ARBA" id="ARBA00007692"/>
    </source>
</evidence>
<dbReference type="GO" id="GO:0006393">
    <property type="term" value="P:termination of mitochondrial transcription"/>
    <property type="evidence" value="ECO:0007669"/>
    <property type="project" value="TreeGrafter"/>
</dbReference>
<name>A0A0L0BZ47_LUCCU</name>
<dbReference type="GO" id="GO:0005759">
    <property type="term" value="C:mitochondrial matrix"/>
    <property type="evidence" value="ECO:0007669"/>
    <property type="project" value="TreeGrafter"/>
</dbReference>
<evidence type="ECO:0008006" key="5">
    <source>
        <dbReference type="Google" id="ProtNLM"/>
    </source>
</evidence>
<dbReference type="PANTHER" id="PTHR15437:SF6">
    <property type="entry name" value="TRANSCRIPTION TERMINATION FACTOR, MITOCHONDRIAL"/>
    <property type="match status" value="1"/>
</dbReference>
<dbReference type="OrthoDB" id="75923at2759"/>
<evidence type="ECO:0000313" key="3">
    <source>
        <dbReference type="EMBL" id="KNC25308.1"/>
    </source>
</evidence>
<dbReference type="InterPro" id="IPR003690">
    <property type="entry name" value="MTERF"/>
</dbReference>
<dbReference type="Pfam" id="PF02536">
    <property type="entry name" value="mTERF"/>
    <property type="match status" value="1"/>
</dbReference>
<dbReference type="InterPro" id="IPR038538">
    <property type="entry name" value="MTERF_sf"/>
</dbReference>
<dbReference type="PANTHER" id="PTHR15437">
    <property type="entry name" value="TRANSCRIPTION TERMINATION FACTOR, MITOCHONDRIAL"/>
    <property type="match status" value="1"/>
</dbReference>
<dbReference type="STRING" id="7375.A0A0L0BZ47"/>
<comment type="similarity">
    <text evidence="1">Belongs to the mTERF family.</text>
</comment>
<evidence type="ECO:0000256" key="2">
    <source>
        <dbReference type="ARBA" id="ARBA00022946"/>
    </source>
</evidence>
<evidence type="ECO:0000313" key="4">
    <source>
        <dbReference type="Proteomes" id="UP000037069"/>
    </source>
</evidence>
<accession>A0A0L0BZ47</accession>
<dbReference type="FunFam" id="1.25.70.10:FF:000024">
    <property type="entry name" value="Transcription termination factor, mitochondrial"/>
    <property type="match status" value="1"/>
</dbReference>
<sequence length="429" mass="50827">MWRNLIRNFERSLVFYTKAGILQNKILNESCFHQQIPQRFLQCSPLLHNTETVCAIPPGGSEVDPEYIVPYRAEYEKRDNSKKLVDILRLRFRLSEEEVEHIMNDEVVLKTYRQKSLRDTMETLCMEGVTKQNFVEYPWLITLEKKRLSEKIKLLRSLNGLRDINDFVPFLRLQVPRLRKLVSALNREYNQVTHGNRVYFIAEQLNVPPSIVTKYLAKRLFVLEMPLDMFKTNLQHMINYKVEPMNILKDLWGFRYAPRAVEIRLRRALQAKKDKIMPWMVRCPEPILQKSLQLSLDELEVLGNKTTVAEYIGERLGFSAEEAQAIMDKHPQVNSVRVTKIKEVLDYLLDEAKFTRYEIAQVPRILCHSLETTKQRMEELKKFGCRPSSLVIVCRSKREYDKFLKQWQQSYNPNRASESEYMQENNEKE</sequence>
<keyword evidence="4" id="KW-1185">Reference proteome</keyword>